<organism evidence="1 2">
    <name type="scientific">Thauera phenylacetica B4P</name>
    <dbReference type="NCBI Taxonomy" id="1234382"/>
    <lineage>
        <taxon>Bacteria</taxon>
        <taxon>Pseudomonadati</taxon>
        <taxon>Pseudomonadota</taxon>
        <taxon>Betaproteobacteria</taxon>
        <taxon>Rhodocyclales</taxon>
        <taxon>Zoogloeaceae</taxon>
        <taxon>Thauera</taxon>
    </lineage>
</organism>
<protein>
    <submittedName>
        <fullName evidence="1">Uncharacterized protein</fullName>
    </submittedName>
</protein>
<reference evidence="1 2" key="1">
    <citation type="submission" date="2012-09" db="EMBL/GenBank/DDBJ databases">
        <title>Draft Genome Sequences of 6 Strains from Genus Thauera.</title>
        <authorList>
            <person name="Liu B."/>
            <person name="Shapleigh J.P."/>
            <person name="Frostegard A.H."/>
        </authorList>
    </citation>
    <scope>NUCLEOTIDE SEQUENCE [LARGE SCALE GENOMIC DNA]</scope>
    <source>
        <strain evidence="1 2">B4P</strain>
    </source>
</reference>
<dbReference type="RefSeq" id="WP_004357894.1">
    <property type="nucleotide sequence ID" value="NZ_AMXF01000019.1"/>
</dbReference>
<proteinExistence type="predicted"/>
<name>N6ZV05_9RHOO</name>
<dbReference type="AlphaFoldDB" id="N6ZV05"/>
<evidence type="ECO:0000313" key="2">
    <source>
        <dbReference type="Proteomes" id="UP000013047"/>
    </source>
</evidence>
<gene>
    <name evidence="1" type="ORF">C667_05135</name>
</gene>
<sequence length="102" mass="11421">MQLEAIYREGQIHFTTPIRLKNHPIRVRIDVPDDEIDSVLDQPEVQASAGVSAPSAAPGFIDELKDIQSLVRAQLQSAANRPLDKDALRDLRAQAWEDKHRG</sequence>
<keyword evidence="2" id="KW-1185">Reference proteome</keyword>
<comment type="caution">
    <text evidence="1">The sequence shown here is derived from an EMBL/GenBank/DDBJ whole genome shotgun (WGS) entry which is preliminary data.</text>
</comment>
<dbReference type="EMBL" id="AMXF01000019">
    <property type="protein sequence ID" value="ENO98193.1"/>
    <property type="molecule type" value="Genomic_DNA"/>
</dbReference>
<evidence type="ECO:0000313" key="1">
    <source>
        <dbReference type="EMBL" id="ENO98193.1"/>
    </source>
</evidence>
<dbReference type="Proteomes" id="UP000013047">
    <property type="component" value="Unassembled WGS sequence"/>
</dbReference>
<accession>N6ZV05</accession>